<evidence type="ECO:0000259" key="3">
    <source>
        <dbReference type="PROSITE" id="PS50144"/>
    </source>
</evidence>
<dbReference type="PANTHER" id="PTHR24413">
    <property type="entry name" value="SPECKLE-TYPE POZ PROTEIN"/>
    <property type="match status" value="1"/>
</dbReference>
<protein>
    <submittedName>
        <fullName evidence="5">BTB domain-containing protein</fullName>
    </submittedName>
</protein>
<evidence type="ECO:0000259" key="2">
    <source>
        <dbReference type="PROSITE" id="PS50097"/>
    </source>
</evidence>
<dbReference type="CDD" id="cd18186">
    <property type="entry name" value="BTB_POZ_ZBTB_KLHL-like"/>
    <property type="match status" value="1"/>
</dbReference>
<accession>A0A7E4UP64</accession>
<dbReference type="InterPro" id="IPR011333">
    <property type="entry name" value="SKP1/BTB/POZ_sf"/>
</dbReference>
<dbReference type="Gene3D" id="3.30.710.10">
    <property type="entry name" value="Potassium Channel Kv1.1, Chain A"/>
    <property type="match status" value="1"/>
</dbReference>
<dbReference type="PROSITE" id="PS50097">
    <property type="entry name" value="BTB"/>
    <property type="match status" value="1"/>
</dbReference>
<dbReference type="InterPro" id="IPR002083">
    <property type="entry name" value="MATH/TRAF_dom"/>
</dbReference>
<dbReference type="SUPFAM" id="SSF54695">
    <property type="entry name" value="POZ domain"/>
    <property type="match status" value="1"/>
</dbReference>
<feature type="region of interest" description="Disordered" evidence="1">
    <location>
        <begin position="1"/>
        <end position="31"/>
    </location>
</feature>
<organism evidence="4 5">
    <name type="scientific">Panagrellus redivivus</name>
    <name type="common">Microworm</name>
    <dbReference type="NCBI Taxonomy" id="6233"/>
    <lineage>
        <taxon>Eukaryota</taxon>
        <taxon>Metazoa</taxon>
        <taxon>Ecdysozoa</taxon>
        <taxon>Nematoda</taxon>
        <taxon>Chromadorea</taxon>
        <taxon>Rhabditida</taxon>
        <taxon>Tylenchina</taxon>
        <taxon>Panagrolaimomorpha</taxon>
        <taxon>Panagrolaimoidea</taxon>
        <taxon>Panagrolaimidae</taxon>
        <taxon>Panagrellus</taxon>
    </lineage>
</organism>
<feature type="compositionally biased region" description="Polar residues" evidence="1">
    <location>
        <begin position="11"/>
        <end position="27"/>
    </location>
</feature>
<feature type="domain" description="MATH" evidence="3">
    <location>
        <begin position="45"/>
        <end position="178"/>
    </location>
</feature>
<dbReference type="Pfam" id="PF22486">
    <property type="entry name" value="MATH_2"/>
    <property type="match status" value="1"/>
</dbReference>
<name>A0A7E4UP64_PANRE</name>
<dbReference type="Proteomes" id="UP000492821">
    <property type="component" value="Unassembled WGS sequence"/>
</dbReference>
<evidence type="ECO:0000313" key="5">
    <source>
        <dbReference type="WBParaSite" id="Pan_g11096.t1"/>
    </source>
</evidence>
<dbReference type="Gene3D" id="1.25.40.420">
    <property type="match status" value="1"/>
</dbReference>
<evidence type="ECO:0000256" key="1">
    <source>
        <dbReference type="SAM" id="MobiDB-lite"/>
    </source>
</evidence>
<dbReference type="InterPro" id="IPR000210">
    <property type="entry name" value="BTB/POZ_dom"/>
</dbReference>
<dbReference type="GO" id="GO:0030163">
    <property type="term" value="P:protein catabolic process"/>
    <property type="evidence" value="ECO:0007669"/>
    <property type="project" value="UniProtKB-ARBA"/>
</dbReference>
<dbReference type="InterPro" id="IPR008974">
    <property type="entry name" value="TRAF-like"/>
</dbReference>
<dbReference type="Gene3D" id="2.60.210.10">
    <property type="entry name" value="Apoptosis, Tumor Necrosis Factor Receptor Associated Protein 2, Chain A"/>
    <property type="match status" value="1"/>
</dbReference>
<reference evidence="4" key="1">
    <citation type="journal article" date="2013" name="Genetics">
        <title>The draft genome and transcriptome of Panagrellus redivivus are shaped by the harsh demands of a free-living lifestyle.</title>
        <authorList>
            <person name="Srinivasan J."/>
            <person name="Dillman A.R."/>
            <person name="Macchietto M.G."/>
            <person name="Heikkinen L."/>
            <person name="Lakso M."/>
            <person name="Fracchia K.M."/>
            <person name="Antoshechkin I."/>
            <person name="Mortazavi A."/>
            <person name="Wong G."/>
            <person name="Sternberg P.W."/>
        </authorList>
    </citation>
    <scope>NUCLEOTIDE SEQUENCE [LARGE SCALE GENOMIC DNA]</scope>
    <source>
        <strain evidence="4">MT8872</strain>
    </source>
</reference>
<dbReference type="SUPFAM" id="SSF49599">
    <property type="entry name" value="TRAF domain-like"/>
    <property type="match status" value="1"/>
</dbReference>
<feature type="domain" description="BTB" evidence="2">
    <location>
        <begin position="219"/>
        <end position="282"/>
    </location>
</feature>
<sequence>MDVLPDENRMNGGNDSRDSSPSTSRANSLRRGIPHRCQTIWEPVSLQQEWTIANFDKAIELSSPGMCLRSKPFNDETMPDIQWQLCLYPGGKREENSNNVSLFLKMSSTANREYTVRAEYKFYFIDQTEAKRFSNVNIGDFKVKPQKGSHSWGLRNIPKAKVTPCLRSDGSLKILCQIELIPENSRVQTLEILDAQVDISNVQNKYLGNIQRMQNSDSSDCVIRIDGCDLPVHKFLLSAHSFVFDAMFSHDTKERREGVINIVDSTKEAVEMMLHFLYSSNLPDNFSELIAPDVIQLADKYDMEPLKILVQKKLCDILNPNNVCRIFCVAYLHNAEKLIDACVPVFFMNSRNIMRSEEWATFRSENVEAANRLLELIVHYRDDRTAEITAKSPPHKRFRLSDMSQRIAVYGAMAHQRFYPSHPSQ</sequence>
<dbReference type="Pfam" id="PF00651">
    <property type="entry name" value="BTB"/>
    <property type="match status" value="1"/>
</dbReference>
<dbReference type="CDD" id="cd14733">
    <property type="entry name" value="BACK"/>
    <property type="match status" value="1"/>
</dbReference>
<reference evidence="5" key="2">
    <citation type="submission" date="2020-10" db="UniProtKB">
        <authorList>
            <consortium name="WormBaseParasite"/>
        </authorList>
    </citation>
    <scope>IDENTIFICATION</scope>
</reference>
<dbReference type="CDD" id="cd00121">
    <property type="entry name" value="MATH"/>
    <property type="match status" value="1"/>
</dbReference>
<evidence type="ECO:0000313" key="4">
    <source>
        <dbReference type="Proteomes" id="UP000492821"/>
    </source>
</evidence>
<keyword evidence="4" id="KW-1185">Reference proteome</keyword>
<dbReference type="WBParaSite" id="Pan_g11096.t1">
    <property type="protein sequence ID" value="Pan_g11096.t1"/>
    <property type="gene ID" value="Pan_g11096"/>
</dbReference>
<dbReference type="SMART" id="SM00225">
    <property type="entry name" value="BTB"/>
    <property type="match status" value="1"/>
</dbReference>
<dbReference type="PROSITE" id="PS50144">
    <property type="entry name" value="MATH"/>
    <property type="match status" value="1"/>
</dbReference>
<proteinExistence type="predicted"/>
<dbReference type="AlphaFoldDB" id="A0A7E4UP64"/>